<organism evidence="3 4">
    <name type="scientific">Candidatus Curtissbacteria bacterium RIFOXYA1_FULL_41_14</name>
    <dbReference type="NCBI Taxonomy" id="1797737"/>
    <lineage>
        <taxon>Bacteria</taxon>
        <taxon>Candidatus Curtissiibacteriota</taxon>
    </lineage>
</organism>
<proteinExistence type="predicted"/>
<dbReference type="AlphaFoldDB" id="A0A1F5HDM8"/>
<protein>
    <recommendedName>
        <fullName evidence="5">DUF2339 domain-containing protein</fullName>
    </recommendedName>
</protein>
<feature type="transmembrane region" description="Helical" evidence="2">
    <location>
        <begin position="376"/>
        <end position="395"/>
    </location>
</feature>
<feature type="transmembrane region" description="Helical" evidence="2">
    <location>
        <begin position="155"/>
        <end position="178"/>
    </location>
</feature>
<evidence type="ECO:0008006" key="5">
    <source>
        <dbReference type="Google" id="ProtNLM"/>
    </source>
</evidence>
<feature type="transmembrane region" description="Helical" evidence="2">
    <location>
        <begin position="402"/>
        <end position="422"/>
    </location>
</feature>
<feature type="transmembrane region" description="Helical" evidence="2">
    <location>
        <begin position="508"/>
        <end position="532"/>
    </location>
</feature>
<dbReference type="Pfam" id="PF10101">
    <property type="entry name" value="DUF2339"/>
    <property type="match status" value="1"/>
</dbReference>
<feature type="transmembrane region" description="Helical" evidence="2">
    <location>
        <begin position="544"/>
        <end position="563"/>
    </location>
</feature>
<comment type="caution">
    <text evidence="3">The sequence shown here is derived from an EMBL/GenBank/DDBJ whole genome shotgun (WGS) entry which is preliminary data.</text>
</comment>
<dbReference type="PANTHER" id="PTHR38434">
    <property type="entry name" value="BLL2549 PROTEIN"/>
    <property type="match status" value="1"/>
</dbReference>
<name>A0A1F5HDM8_9BACT</name>
<feature type="transmembrane region" description="Helical" evidence="2">
    <location>
        <begin position="292"/>
        <end position="311"/>
    </location>
</feature>
<keyword evidence="2" id="KW-1133">Transmembrane helix</keyword>
<feature type="transmembrane region" description="Helical" evidence="2">
    <location>
        <begin position="266"/>
        <end position="285"/>
    </location>
</feature>
<feature type="region of interest" description="Disordered" evidence="1">
    <location>
        <begin position="745"/>
        <end position="783"/>
    </location>
</feature>
<feature type="transmembrane region" description="Helical" evidence="2">
    <location>
        <begin position="317"/>
        <end position="335"/>
    </location>
</feature>
<feature type="non-terminal residue" evidence="3">
    <location>
        <position position="783"/>
    </location>
</feature>
<evidence type="ECO:0000313" key="3">
    <source>
        <dbReference type="EMBL" id="OGE02263.1"/>
    </source>
</evidence>
<feature type="transmembrane region" description="Helical" evidence="2">
    <location>
        <begin position="454"/>
        <end position="473"/>
    </location>
</feature>
<feature type="transmembrane region" description="Helical" evidence="2">
    <location>
        <begin position="428"/>
        <end position="447"/>
    </location>
</feature>
<dbReference type="EMBL" id="MFCA01000017">
    <property type="protein sequence ID" value="OGE02263.1"/>
    <property type="molecule type" value="Genomic_DNA"/>
</dbReference>
<evidence type="ECO:0000256" key="1">
    <source>
        <dbReference type="SAM" id="MobiDB-lite"/>
    </source>
</evidence>
<dbReference type="SUPFAM" id="SSF49478">
    <property type="entry name" value="Cna protein B-type domain"/>
    <property type="match status" value="1"/>
</dbReference>
<dbReference type="InterPro" id="IPR019286">
    <property type="entry name" value="DUF2339_TM"/>
</dbReference>
<feature type="transmembrane region" description="Helical" evidence="2">
    <location>
        <begin position="342"/>
        <end position="364"/>
    </location>
</feature>
<gene>
    <name evidence="3" type="ORF">A2196_03715</name>
</gene>
<dbReference type="STRING" id="1797737.A2196_03715"/>
<sequence>MEDKVVQIEQRIAEIEKRIAKLEGFPGTKPTVILSKEVPLEKKAAGPEQTSAGISILGIALLVIGGLILLSSLPSFLYGLFGGSSYGYSFTTNLIWTVIGSFLVAFGLRQIQRHREVQKREPQIQKDTASQIVFKSTPSTEKTTKEEEQSFEFKLAANWFAIVGIVAIVLAVVFFLKFAFDNGLIGPIGQVIIGLVFGICLIFAGEALREKVHKYSQIISSGGIVVLYLSIWAAYGLFYLISPYVALSSMSLITILSSLLAIRYEAVYIGVLGVIGGFATPILLGKGFESEMILMSYIIILNLGVLAVSFFKNWRELNIATFAGTYIVFVSWVGIHWKVEKFLETITFLTIIFLIFAVSLFIYNFVYKKEAGESDIILMLLNAVVYFGLGYYLMTDAGYKDFIGFFAFCLSAFYFVLGSLSYQKFKETSYLTLGFLGISIFFLTIAVPLSVKKNLITIVWAMEAASLLLLGFLISSQKLRVAACIIYILVVIRLVGLDTQIDISKFTLIFNMRFLTFMISVISMGIASYLYFKYRQNLDEDEKKILPSLLIVANILLIWALSWESISYFARRIDEVKKADLKVSTSDVRVLSQRIAQTQFFPATDSAKAQFGIVEFKIQELNAQGTNPFTTYIPLATVKLTDVTGNRVISQSFSNADGLAAFGEIPPGRYGILAYKAGYKGIWKQNGYGSGSGCIQSGLKGTTFRATIQNQNTGGLIAAWDDGLEIDGGATVLCRDLGLTKISSQEENPPYNYGNTNYRQSQSSNYQPPKQLSTNTLKQIKNL</sequence>
<feature type="transmembrane region" description="Helical" evidence="2">
    <location>
        <begin position="184"/>
        <end position="204"/>
    </location>
</feature>
<reference evidence="3 4" key="1">
    <citation type="journal article" date="2016" name="Nat. Commun.">
        <title>Thousands of microbial genomes shed light on interconnected biogeochemical processes in an aquifer system.</title>
        <authorList>
            <person name="Anantharaman K."/>
            <person name="Brown C.T."/>
            <person name="Hug L.A."/>
            <person name="Sharon I."/>
            <person name="Castelle C.J."/>
            <person name="Probst A.J."/>
            <person name="Thomas B.C."/>
            <person name="Singh A."/>
            <person name="Wilkins M.J."/>
            <person name="Karaoz U."/>
            <person name="Brodie E.L."/>
            <person name="Williams K.H."/>
            <person name="Hubbard S.S."/>
            <person name="Banfield J.F."/>
        </authorList>
    </citation>
    <scope>NUCLEOTIDE SEQUENCE [LARGE SCALE GENOMIC DNA]</scope>
</reference>
<keyword evidence="2" id="KW-0472">Membrane</keyword>
<feature type="transmembrane region" description="Helical" evidence="2">
    <location>
        <begin position="93"/>
        <end position="111"/>
    </location>
</feature>
<accession>A0A1F5HDM8</accession>
<dbReference type="PANTHER" id="PTHR38434:SF1">
    <property type="entry name" value="BLL2549 PROTEIN"/>
    <property type="match status" value="1"/>
</dbReference>
<keyword evidence="2" id="KW-0812">Transmembrane</keyword>
<dbReference type="Proteomes" id="UP000176751">
    <property type="component" value="Unassembled WGS sequence"/>
</dbReference>
<feature type="transmembrane region" description="Helical" evidence="2">
    <location>
        <begin position="52"/>
        <end position="73"/>
    </location>
</feature>
<evidence type="ECO:0000256" key="2">
    <source>
        <dbReference type="SAM" id="Phobius"/>
    </source>
</evidence>
<feature type="transmembrane region" description="Helical" evidence="2">
    <location>
        <begin position="479"/>
        <end position="496"/>
    </location>
</feature>
<feature type="transmembrane region" description="Helical" evidence="2">
    <location>
        <begin position="225"/>
        <end position="246"/>
    </location>
</feature>
<evidence type="ECO:0000313" key="4">
    <source>
        <dbReference type="Proteomes" id="UP000176751"/>
    </source>
</evidence>